<dbReference type="InterPro" id="IPR043502">
    <property type="entry name" value="DNA/RNA_pol_sf"/>
</dbReference>
<dbReference type="SUPFAM" id="SSF56672">
    <property type="entry name" value="DNA/RNA polymerases"/>
    <property type="match status" value="1"/>
</dbReference>
<dbReference type="CDD" id="cd01646">
    <property type="entry name" value="RT_Bac_retron_I"/>
    <property type="match status" value="1"/>
</dbReference>
<feature type="domain" description="Reverse transcriptase" evidence="1">
    <location>
        <begin position="81"/>
        <end position="311"/>
    </location>
</feature>
<evidence type="ECO:0000313" key="3">
    <source>
        <dbReference type="Proteomes" id="UP000266172"/>
    </source>
</evidence>
<name>A0A395VDP3_9FIRM</name>
<dbReference type="PANTHER" id="PTHR34047:SF8">
    <property type="entry name" value="PROTEIN YKFC"/>
    <property type="match status" value="1"/>
</dbReference>
<reference evidence="2 3" key="1">
    <citation type="submission" date="2018-08" db="EMBL/GenBank/DDBJ databases">
        <title>A genome reference for cultivated species of the human gut microbiota.</title>
        <authorList>
            <person name="Zou Y."/>
            <person name="Xue W."/>
            <person name="Luo G."/>
        </authorList>
    </citation>
    <scope>NUCLEOTIDE SEQUENCE [LARGE SCALE GENOMIC DNA]</scope>
    <source>
        <strain evidence="2 3">AF22-12AC</strain>
    </source>
</reference>
<dbReference type="AlphaFoldDB" id="A0A395VDP3"/>
<evidence type="ECO:0000313" key="2">
    <source>
        <dbReference type="EMBL" id="RGS41926.1"/>
    </source>
</evidence>
<dbReference type="Proteomes" id="UP000266172">
    <property type="component" value="Unassembled WGS sequence"/>
</dbReference>
<evidence type="ECO:0000259" key="1">
    <source>
        <dbReference type="PROSITE" id="PS50878"/>
    </source>
</evidence>
<proteinExistence type="predicted"/>
<dbReference type="InterPro" id="IPR000477">
    <property type="entry name" value="RT_dom"/>
</dbReference>
<protein>
    <recommendedName>
        <fullName evidence="1">Reverse transcriptase domain-containing protein</fullName>
    </recommendedName>
</protein>
<dbReference type="InterPro" id="IPR051083">
    <property type="entry name" value="GrpII_Intron_Splice-Mob/Def"/>
</dbReference>
<dbReference type="PROSITE" id="PS50878">
    <property type="entry name" value="RT_POL"/>
    <property type="match status" value="1"/>
</dbReference>
<organism evidence="2 3">
    <name type="scientific">Roseburia hominis</name>
    <dbReference type="NCBI Taxonomy" id="301301"/>
    <lineage>
        <taxon>Bacteria</taxon>
        <taxon>Bacillati</taxon>
        <taxon>Bacillota</taxon>
        <taxon>Clostridia</taxon>
        <taxon>Lachnospirales</taxon>
        <taxon>Lachnospiraceae</taxon>
        <taxon>Roseburia</taxon>
    </lineage>
</organism>
<dbReference type="PANTHER" id="PTHR34047">
    <property type="entry name" value="NUCLEAR INTRON MATURASE 1, MITOCHONDRIAL-RELATED"/>
    <property type="match status" value="1"/>
</dbReference>
<gene>
    <name evidence="2" type="ORF">DWX93_00875</name>
</gene>
<dbReference type="Pfam" id="PF00078">
    <property type="entry name" value="RVT_1"/>
    <property type="match status" value="1"/>
</dbReference>
<sequence length="384" mass="44931">MALQPIKHKEPASGRKANNTVAMRSAGERLLPAVNAMDLSISFMDMEEVIGFEALYDSMHKCKKGVIWKESVAHYVLNSLEETYKLNEQLENETYKARQIAKFTITRPKKREIISVCFRDRVYQRSLNDNALYPIMTNSFIRDNWACQRGKGTDDARDRMKLFLQRMYRKYGTEFYGLQIDVHGYYPNMRHDLTNAMLKRKLEPEIARRAIDVLDGQYAGDVGYNPGSQMVQIVGISALDDHDHKIKEDLDVDEFGRYMDDSLAFHPSREYLEYCRKVIGEILTEKGLEFNPKKTKVFSIADGFTFLGFKYRLTDTGKVIMIIDPKNVKERRRILRRLVRKAKQGELTKAKVDECYYAWRNHASKGNSFKLLQRMDKYYKSLWR</sequence>
<comment type="caution">
    <text evidence="2">The sequence shown here is derived from an EMBL/GenBank/DDBJ whole genome shotgun (WGS) entry which is preliminary data.</text>
</comment>
<dbReference type="EMBL" id="QRVL01000001">
    <property type="protein sequence ID" value="RGS41926.1"/>
    <property type="molecule type" value="Genomic_DNA"/>
</dbReference>
<accession>A0A395VDP3</accession>